<dbReference type="AlphaFoldDB" id="A0A9X3LUZ9"/>
<evidence type="ECO:0000256" key="1">
    <source>
        <dbReference type="ARBA" id="ARBA00022839"/>
    </source>
</evidence>
<dbReference type="Proteomes" id="UP001146468">
    <property type="component" value="Unassembled WGS sequence"/>
</dbReference>
<dbReference type="Gene3D" id="3.40.50.10190">
    <property type="entry name" value="BRCT domain"/>
    <property type="match status" value="1"/>
</dbReference>
<dbReference type="CDD" id="cd17748">
    <property type="entry name" value="BRCT_DNA_ligase_like"/>
    <property type="match status" value="1"/>
</dbReference>
<dbReference type="Pfam" id="PF00929">
    <property type="entry name" value="RNase_T"/>
    <property type="match status" value="1"/>
</dbReference>
<dbReference type="PANTHER" id="PTHR30231">
    <property type="entry name" value="DNA POLYMERASE III SUBUNIT EPSILON"/>
    <property type="match status" value="1"/>
</dbReference>
<evidence type="ECO:0000313" key="4">
    <source>
        <dbReference type="EMBL" id="MCZ9293278.1"/>
    </source>
</evidence>
<dbReference type="InterPro" id="IPR001357">
    <property type="entry name" value="BRCT_dom"/>
</dbReference>
<organism evidence="4 5">
    <name type="scientific">Corynebacterium meitnerae</name>
    <dbReference type="NCBI Taxonomy" id="2913498"/>
    <lineage>
        <taxon>Bacteria</taxon>
        <taxon>Bacillati</taxon>
        <taxon>Actinomycetota</taxon>
        <taxon>Actinomycetes</taxon>
        <taxon>Mycobacteriales</taxon>
        <taxon>Corynebacteriaceae</taxon>
        <taxon>Corynebacterium</taxon>
    </lineage>
</organism>
<feature type="region of interest" description="Disordered" evidence="2">
    <location>
        <begin position="297"/>
        <end position="330"/>
    </location>
</feature>
<evidence type="ECO:0000313" key="5">
    <source>
        <dbReference type="Proteomes" id="UP001146468"/>
    </source>
</evidence>
<comment type="caution">
    <text evidence="4">The sequence shown here is derived from an EMBL/GenBank/DDBJ whole genome shotgun (WGS) entry which is preliminary data.</text>
</comment>
<dbReference type="GO" id="GO:0005829">
    <property type="term" value="C:cytosol"/>
    <property type="evidence" value="ECO:0007669"/>
    <property type="project" value="TreeGrafter"/>
</dbReference>
<proteinExistence type="predicted"/>
<dbReference type="InterPro" id="IPR012337">
    <property type="entry name" value="RNaseH-like_sf"/>
</dbReference>
<keyword evidence="1" id="KW-0269">Exonuclease</keyword>
<gene>
    <name evidence="4" type="ORF">L8U60_02080</name>
</gene>
<dbReference type="SUPFAM" id="SSF52113">
    <property type="entry name" value="BRCT domain"/>
    <property type="match status" value="1"/>
</dbReference>
<name>A0A9X3LUZ9_9CORY</name>
<dbReference type="SUPFAM" id="SSF53098">
    <property type="entry name" value="Ribonuclease H-like"/>
    <property type="match status" value="1"/>
</dbReference>
<dbReference type="PANTHER" id="PTHR30231:SF42">
    <property type="entry name" value="EXONUCLEASE"/>
    <property type="match status" value="1"/>
</dbReference>
<protein>
    <submittedName>
        <fullName evidence="4">3'-5' exoribonuclease</fullName>
    </submittedName>
</protein>
<dbReference type="SMART" id="SM00479">
    <property type="entry name" value="EXOIII"/>
    <property type="match status" value="1"/>
</dbReference>
<dbReference type="PROSITE" id="PS50172">
    <property type="entry name" value="BRCT"/>
    <property type="match status" value="1"/>
</dbReference>
<dbReference type="RefSeq" id="WP_269964739.1">
    <property type="nucleotide sequence ID" value="NZ_JAKMUS010000002.1"/>
</dbReference>
<dbReference type="CDD" id="cd06130">
    <property type="entry name" value="DNA_pol_III_epsilon_like"/>
    <property type="match status" value="1"/>
</dbReference>
<dbReference type="Gene3D" id="3.30.420.10">
    <property type="entry name" value="Ribonuclease H-like superfamily/Ribonuclease H"/>
    <property type="match status" value="1"/>
</dbReference>
<sequence length="417" mass="44729">MITAHGARLSVNHTAVEIHPAPLEAALLGSSQPIIIPLADIDGVDFHSGDQWDESTVTLSDTTVRFAPGDTEGPEQLQAAISAAQRGETINLDAVPGFSFVALDVETANQNWGSICQIGVVTVTDGVITDQQGWLCRPPEQLSFFDDANVAIHGITAEDVAQEPSISEILPRVFKYIGDRTVVAHNAYFDASALRYAAHAAGVEMPNLTFACSLAHARAVDLDVENHRLPTLASFFGVALDNHHDAAADAAAAAGIMIGLARRAKYTGPINEYVAESGFHLGSINADHVTPVLKEFRGRQKKEKKPAPWQAVATPDTIPEPNTNADPNSPLYGHNVTLTGEFDPYDKGELWNGIAAQGGQVGKNVTKKTTILVAGAWATMTSKEKRARELMEKGQEIEIWPAEKLFSALNLESEGTK</sequence>
<keyword evidence="1" id="KW-0378">Hydrolase</keyword>
<evidence type="ECO:0000259" key="3">
    <source>
        <dbReference type="PROSITE" id="PS50172"/>
    </source>
</evidence>
<dbReference type="InterPro" id="IPR036420">
    <property type="entry name" value="BRCT_dom_sf"/>
</dbReference>
<keyword evidence="5" id="KW-1185">Reference proteome</keyword>
<dbReference type="FunFam" id="3.30.420.10:FF:000045">
    <property type="entry name" value="3'-5' exonuclease DinG"/>
    <property type="match status" value="1"/>
</dbReference>
<dbReference type="GO" id="GO:0003676">
    <property type="term" value="F:nucleic acid binding"/>
    <property type="evidence" value="ECO:0007669"/>
    <property type="project" value="InterPro"/>
</dbReference>
<reference evidence="4" key="1">
    <citation type="submission" date="2022-02" db="EMBL/GenBank/DDBJ databases">
        <title>Corynebacterium sp. from urogenital microbiome.</title>
        <authorList>
            <person name="Cappelli E.A."/>
            <person name="Ribeiro T.G."/>
            <person name="Peixe L."/>
        </authorList>
    </citation>
    <scope>NUCLEOTIDE SEQUENCE</scope>
    <source>
        <strain evidence="4">C8Ua_172</strain>
    </source>
</reference>
<dbReference type="InterPro" id="IPR036397">
    <property type="entry name" value="RNaseH_sf"/>
</dbReference>
<dbReference type="GO" id="GO:0008408">
    <property type="term" value="F:3'-5' exonuclease activity"/>
    <property type="evidence" value="ECO:0007669"/>
    <property type="project" value="TreeGrafter"/>
</dbReference>
<keyword evidence="1" id="KW-0540">Nuclease</keyword>
<feature type="domain" description="BRCT" evidence="3">
    <location>
        <begin position="326"/>
        <end position="409"/>
    </location>
</feature>
<dbReference type="EMBL" id="JAKMUS010000002">
    <property type="protein sequence ID" value="MCZ9293278.1"/>
    <property type="molecule type" value="Genomic_DNA"/>
</dbReference>
<dbReference type="InterPro" id="IPR013520">
    <property type="entry name" value="Ribonucl_H"/>
</dbReference>
<evidence type="ECO:0000256" key="2">
    <source>
        <dbReference type="SAM" id="MobiDB-lite"/>
    </source>
</evidence>
<accession>A0A9X3LUZ9</accession>